<organism evidence="5 6">
    <name type="scientific">Bradyrhizobium rifense</name>
    <dbReference type="NCBI Taxonomy" id="515499"/>
    <lineage>
        <taxon>Bacteria</taxon>
        <taxon>Pseudomonadati</taxon>
        <taxon>Pseudomonadota</taxon>
        <taxon>Alphaproteobacteria</taxon>
        <taxon>Hyphomicrobiales</taxon>
        <taxon>Nitrobacteraceae</taxon>
        <taxon>Bradyrhizobium</taxon>
    </lineage>
</organism>
<dbReference type="SUPFAM" id="SSF53822">
    <property type="entry name" value="Periplasmic binding protein-like I"/>
    <property type="match status" value="1"/>
</dbReference>
<feature type="signal peptide" evidence="3">
    <location>
        <begin position="1"/>
        <end position="24"/>
    </location>
</feature>
<dbReference type="InterPro" id="IPR028081">
    <property type="entry name" value="Leu-bd"/>
</dbReference>
<name>A0A5D3KNL6_9BRAD</name>
<evidence type="ECO:0000256" key="1">
    <source>
        <dbReference type="ARBA" id="ARBA00010062"/>
    </source>
</evidence>
<evidence type="ECO:0000313" key="5">
    <source>
        <dbReference type="EMBL" id="TYL97784.1"/>
    </source>
</evidence>
<accession>A0A5D3KNL6</accession>
<dbReference type="Pfam" id="PF13458">
    <property type="entry name" value="Peripla_BP_6"/>
    <property type="match status" value="1"/>
</dbReference>
<dbReference type="PROSITE" id="PS51257">
    <property type="entry name" value="PROKAR_LIPOPROTEIN"/>
    <property type="match status" value="1"/>
</dbReference>
<reference evidence="5 6" key="1">
    <citation type="submission" date="2019-08" db="EMBL/GenBank/DDBJ databases">
        <title>Bradyrhizobium hipponensis sp. nov., a rhizobium isolated from a Lupinus angustifolius root nodule in Tunisia.</title>
        <authorList>
            <person name="Off K."/>
            <person name="Rejili M."/>
            <person name="Mars M."/>
            <person name="Brachmann A."/>
            <person name="Marin M."/>
        </authorList>
    </citation>
    <scope>NUCLEOTIDE SEQUENCE [LARGE SCALE GENOMIC DNA]</scope>
    <source>
        <strain evidence="5 6">CTAW71</strain>
    </source>
</reference>
<dbReference type="PANTHER" id="PTHR47235:SF1">
    <property type="entry name" value="BLR6548 PROTEIN"/>
    <property type="match status" value="1"/>
</dbReference>
<proteinExistence type="inferred from homology"/>
<dbReference type="AlphaFoldDB" id="A0A5D3KNL6"/>
<dbReference type="EMBL" id="VSSS01000014">
    <property type="protein sequence ID" value="TYL97784.1"/>
    <property type="molecule type" value="Genomic_DNA"/>
</dbReference>
<dbReference type="InterPro" id="IPR028082">
    <property type="entry name" value="Peripla_BP_I"/>
</dbReference>
<evidence type="ECO:0000256" key="2">
    <source>
        <dbReference type="ARBA" id="ARBA00022729"/>
    </source>
</evidence>
<dbReference type="Proteomes" id="UP000324758">
    <property type="component" value="Unassembled WGS sequence"/>
</dbReference>
<comment type="caution">
    <text evidence="5">The sequence shown here is derived from an EMBL/GenBank/DDBJ whole genome shotgun (WGS) entry which is preliminary data.</text>
</comment>
<comment type="similarity">
    <text evidence="1">Belongs to the leucine-binding protein family.</text>
</comment>
<evidence type="ECO:0000313" key="6">
    <source>
        <dbReference type="Proteomes" id="UP000324758"/>
    </source>
</evidence>
<protein>
    <submittedName>
        <fullName evidence="5">ABC transporter substrate-binding protein</fullName>
    </submittedName>
</protein>
<keyword evidence="6" id="KW-1185">Reference proteome</keyword>
<feature type="domain" description="Leucine-binding protein" evidence="4">
    <location>
        <begin position="39"/>
        <end position="393"/>
    </location>
</feature>
<sequence length="406" mass="43584">MRCGMKRLAILALAITASCGSASAQSSDKKYGPGVTDQEIKLGQTAAYSGPVSTGAAIGRGALAYFEKVNREKGGVNGRKIKLISLDDAYSPPKAYEQTRKLVEEDGVLAIAGSVGSPTGIAAQAYLNKAGVPQLFQISGNRKFNDPKNSPWSTAFFIPNFVEGQIFGKLILKSRPNAKIAVLHPQDELGREYLAGLRSGLGDKADTMIVKVATYESSSPTIDSQVAQLSSSGADLFFNAAVGKFAAQSIRAARSMGWNARMIVPSISNSVATIIRPAGVENAKGLIGAQWQKDPTDPEWSNDKDVKDYLEFARTYLPGADLADLAYATGYMVGNLMEEILRRCGDDLTRESVLKQATNLKGISLELGLPGITYENSPEDHNLIRNLRIVEFDGVKWAPFAARIGN</sequence>
<dbReference type="Gene3D" id="3.40.50.2300">
    <property type="match status" value="2"/>
</dbReference>
<feature type="chain" id="PRO_5022763865" evidence="3">
    <location>
        <begin position="25"/>
        <end position="406"/>
    </location>
</feature>
<dbReference type="PANTHER" id="PTHR47235">
    <property type="entry name" value="BLR6548 PROTEIN"/>
    <property type="match status" value="1"/>
</dbReference>
<dbReference type="CDD" id="cd06343">
    <property type="entry name" value="PBP1_ABC_ligand_binding-like"/>
    <property type="match status" value="1"/>
</dbReference>
<keyword evidence="2 3" id="KW-0732">Signal</keyword>
<dbReference type="OrthoDB" id="9147078at2"/>
<evidence type="ECO:0000256" key="3">
    <source>
        <dbReference type="SAM" id="SignalP"/>
    </source>
</evidence>
<evidence type="ECO:0000259" key="4">
    <source>
        <dbReference type="Pfam" id="PF13458"/>
    </source>
</evidence>
<gene>
    <name evidence="5" type="ORF">FXB40_07715</name>
</gene>